<evidence type="ECO:0000313" key="2">
    <source>
        <dbReference type="Proteomes" id="UP000805649"/>
    </source>
</evidence>
<accession>A0ACC3YR95</accession>
<reference evidence="1 2" key="1">
    <citation type="journal article" date="2020" name="Phytopathology">
        <title>Genome Sequence Resources of Colletotrichum truncatum, C. plurivorum, C. musicola, and C. sojae: Four Species Pathogenic to Soybean (Glycine max).</title>
        <authorList>
            <person name="Rogerio F."/>
            <person name="Boufleur T.R."/>
            <person name="Ciampi-Guillardi M."/>
            <person name="Sukno S.A."/>
            <person name="Thon M.R."/>
            <person name="Massola Junior N.S."/>
            <person name="Baroncelli R."/>
        </authorList>
    </citation>
    <scope>NUCLEOTIDE SEQUENCE [LARGE SCALE GENOMIC DNA]</scope>
    <source>
        <strain evidence="1 2">CMES1059</strain>
    </source>
</reference>
<keyword evidence="2" id="KW-1185">Reference proteome</keyword>
<proteinExistence type="predicted"/>
<sequence length="464" mass="51305">MPLQGQASFSTATTAVASQSTAYPSLEEFAMFKNPPPKPEIMEPMCDSASEKPDQEHKLDPRPVTPNPPSPISTDSSDDKIADDTPSTIHGESMIFPRHPLSNRKHAANVPTTPRWPFQDATPRVMVPITRSVTSSSSPFNLGSKKSPPGKVSVSESLDEFQLNHPNARLLELHPPQLAYNETTRNLANVPELVEKPLHQAQSAETITEVNKKHFNPFRGGRWNPRSPKANVGQPDEKLDSIAKPTTVWYQRLSLQKDAFRGSAAITLFLIANTFISISSLVTLTVADVAAPPALIVWVIVSVTTSAFASTIILLMIRYRRAVAFDEENRFRSYQPKVFSESDVHLPASPREVAHRQKLGSAPVQGHQFEQTVHPSEKTGSVPEMGQVTYEVPMDTEADQMDDFAFDDRNIIDTVPRHVSDEEQIESYWADVPLTSRPMCAKCHIEALKATVTQTPTDSPQSNS</sequence>
<gene>
    <name evidence="1" type="ORF">CTRU02_210780</name>
</gene>
<name>A0ACC3YR95_COLTU</name>
<protein>
    <submittedName>
        <fullName evidence="1">Uncharacterized protein</fullName>
    </submittedName>
</protein>
<evidence type="ECO:0000313" key="1">
    <source>
        <dbReference type="EMBL" id="KAL0933981.1"/>
    </source>
</evidence>
<dbReference type="Proteomes" id="UP000805649">
    <property type="component" value="Unassembled WGS sequence"/>
</dbReference>
<organism evidence="1 2">
    <name type="scientific">Colletotrichum truncatum</name>
    <name type="common">Anthracnose fungus</name>
    <name type="synonym">Colletotrichum capsici</name>
    <dbReference type="NCBI Taxonomy" id="5467"/>
    <lineage>
        <taxon>Eukaryota</taxon>
        <taxon>Fungi</taxon>
        <taxon>Dikarya</taxon>
        <taxon>Ascomycota</taxon>
        <taxon>Pezizomycotina</taxon>
        <taxon>Sordariomycetes</taxon>
        <taxon>Hypocreomycetidae</taxon>
        <taxon>Glomerellales</taxon>
        <taxon>Glomerellaceae</taxon>
        <taxon>Colletotrichum</taxon>
        <taxon>Colletotrichum truncatum species complex</taxon>
    </lineage>
</organism>
<comment type="caution">
    <text evidence="1">The sequence shown here is derived from an EMBL/GenBank/DDBJ whole genome shotgun (WGS) entry which is preliminary data.</text>
</comment>
<dbReference type="EMBL" id="VUJX02000007">
    <property type="protein sequence ID" value="KAL0933981.1"/>
    <property type="molecule type" value="Genomic_DNA"/>
</dbReference>